<evidence type="ECO:0000313" key="1">
    <source>
        <dbReference type="EMBL" id="OYD07091.1"/>
    </source>
</evidence>
<evidence type="ECO:0000313" key="2">
    <source>
        <dbReference type="Proteomes" id="UP000215459"/>
    </source>
</evidence>
<sequence length="111" mass="13121">MNKEFPERTCTIERLITRPEDIQKVLEGRKTAQRRNGVYAFPGEMIRLKGHRFEVTALYRQTLGEMSDQNAREEGVPDKKTYLKHLEEIHPGIPWSAELKMWVHEFKRLPS</sequence>
<dbReference type="RefSeq" id="WP_094264835.1">
    <property type="nucleotide sequence ID" value="NZ_NOWF01000007.1"/>
</dbReference>
<proteinExistence type="predicted"/>
<dbReference type="AlphaFoldDB" id="A0A235B4C9"/>
<dbReference type="InterPro" id="IPR015947">
    <property type="entry name" value="PUA-like_sf"/>
</dbReference>
<organism evidence="1 2">
    <name type="scientific">Paludifilum halophilum</name>
    <dbReference type="NCBI Taxonomy" id="1642702"/>
    <lineage>
        <taxon>Bacteria</taxon>
        <taxon>Bacillati</taxon>
        <taxon>Bacillota</taxon>
        <taxon>Bacilli</taxon>
        <taxon>Bacillales</taxon>
        <taxon>Thermoactinomycetaceae</taxon>
        <taxon>Paludifilum</taxon>
    </lineage>
</organism>
<dbReference type="OrthoDB" id="2719516at2"/>
<gene>
    <name evidence="1" type="ORF">CHM34_11850</name>
</gene>
<keyword evidence="2" id="KW-1185">Reference proteome</keyword>
<evidence type="ECO:0008006" key="3">
    <source>
        <dbReference type="Google" id="ProtNLM"/>
    </source>
</evidence>
<dbReference type="EMBL" id="NOWF01000007">
    <property type="protein sequence ID" value="OYD07091.1"/>
    <property type="molecule type" value="Genomic_DNA"/>
</dbReference>
<reference evidence="1 2" key="1">
    <citation type="submission" date="2017-07" db="EMBL/GenBank/DDBJ databases">
        <title>The genome sequence of Paludifilum halophilum highlights mechanisms for microbial adaptation to high salt environemnts.</title>
        <authorList>
            <person name="Belbahri L."/>
        </authorList>
    </citation>
    <scope>NUCLEOTIDE SEQUENCE [LARGE SCALE GENOMIC DNA]</scope>
    <source>
        <strain evidence="1 2">DSM 102817</strain>
    </source>
</reference>
<name>A0A235B4C9_9BACL</name>
<protein>
    <recommendedName>
        <fullName evidence="3">ASCH domain-containing protein</fullName>
    </recommendedName>
</protein>
<comment type="caution">
    <text evidence="1">The sequence shown here is derived from an EMBL/GenBank/DDBJ whole genome shotgun (WGS) entry which is preliminary data.</text>
</comment>
<accession>A0A235B4C9</accession>
<dbReference type="SUPFAM" id="SSF88697">
    <property type="entry name" value="PUA domain-like"/>
    <property type="match status" value="1"/>
</dbReference>
<dbReference type="Proteomes" id="UP000215459">
    <property type="component" value="Unassembled WGS sequence"/>
</dbReference>